<keyword evidence="13" id="KW-1185">Reference proteome</keyword>
<dbReference type="PANTHER" id="PTHR47972:SF39">
    <property type="entry name" value="KINESIN-LIKE PROTEIN KIN-14I"/>
    <property type="match status" value="1"/>
</dbReference>
<comment type="caution">
    <text evidence="12">The sequence shown here is derived from an EMBL/GenBank/DDBJ whole genome shotgun (WGS) entry which is preliminary data.</text>
</comment>
<dbReference type="Pfam" id="PF00225">
    <property type="entry name" value="Kinesin"/>
    <property type="match status" value="1"/>
</dbReference>
<gene>
    <name evidence="12" type="ORF">HPP92_000096</name>
</gene>
<evidence type="ECO:0000256" key="4">
    <source>
        <dbReference type="ARBA" id="ARBA00022840"/>
    </source>
</evidence>
<dbReference type="SMART" id="SM00033">
    <property type="entry name" value="CH"/>
    <property type="match status" value="1"/>
</dbReference>
<evidence type="ECO:0000256" key="1">
    <source>
        <dbReference type="ARBA" id="ARBA00010899"/>
    </source>
</evidence>
<dbReference type="PROSITE" id="PS50021">
    <property type="entry name" value="CH"/>
    <property type="match status" value="1"/>
</dbReference>
<dbReference type="GO" id="GO:0016887">
    <property type="term" value="F:ATP hydrolysis activity"/>
    <property type="evidence" value="ECO:0007669"/>
    <property type="project" value="UniProtKB-ARBA"/>
</dbReference>
<dbReference type="InterPro" id="IPR036961">
    <property type="entry name" value="Kinesin_motor_dom_sf"/>
</dbReference>
<dbReference type="Gene3D" id="3.40.850.10">
    <property type="entry name" value="Kinesin motor domain"/>
    <property type="match status" value="1"/>
</dbReference>
<dbReference type="GO" id="GO:0008017">
    <property type="term" value="F:microtubule binding"/>
    <property type="evidence" value="ECO:0007669"/>
    <property type="project" value="InterPro"/>
</dbReference>
<dbReference type="InterPro" id="IPR036872">
    <property type="entry name" value="CH_dom_sf"/>
</dbReference>
<evidence type="ECO:0000259" key="10">
    <source>
        <dbReference type="PROSITE" id="PS50021"/>
    </source>
</evidence>
<dbReference type="SUPFAM" id="SSF47576">
    <property type="entry name" value="Calponin-homology domain, CH-domain"/>
    <property type="match status" value="1"/>
</dbReference>
<evidence type="ECO:0000256" key="9">
    <source>
        <dbReference type="SAM" id="MobiDB-lite"/>
    </source>
</evidence>
<feature type="region of interest" description="Disordered" evidence="9">
    <location>
        <begin position="915"/>
        <end position="940"/>
    </location>
</feature>
<evidence type="ECO:0000256" key="5">
    <source>
        <dbReference type="ARBA" id="ARBA00023054"/>
    </source>
</evidence>
<feature type="binding site" evidence="7">
    <location>
        <begin position="489"/>
        <end position="496"/>
    </location>
    <ligand>
        <name>ATP</name>
        <dbReference type="ChEBI" id="CHEBI:30616"/>
    </ligand>
</feature>
<keyword evidence="6 7" id="KW-0505">Motor protein</keyword>
<dbReference type="Pfam" id="PF00307">
    <property type="entry name" value="CH"/>
    <property type="match status" value="1"/>
</dbReference>
<dbReference type="CDD" id="cd21203">
    <property type="entry name" value="CH_AtKIN14-like"/>
    <property type="match status" value="1"/>
</dbReference>
<organism evidence="12 13">
    <name type="scientific">Vanilla planifolia</name>
    <name type="common">Vanilla</name>
    <dbReference type="NCBI Taxonomy" id="51239"/>
    <lineage>
        <taxon>Eukaryota</taxon>
        <taxon>Viridiplantae</taxon>
        <taxon>Streptophyta</taxon>
        <taxon>Embryophyta</taxon>
        <taxon>Tracheophyta</taxon>
        <taxon>Spermatophyta</taxon>
        <taxon>Magnoliopsida</taxon>
        <taxon>Liliopsida</taxon>
        <taxon>Asparagales</taxon>
        <taxon>Orchidaceae</taxon>
        <taxon>Vanilloideae</taxon>
        <taxon>Vanilleae</taxon>
        <taxon>Vanilla</taxon>
    </lineage>
</organism>
<reference evidence="12 13" key="1">
    <citation type="journal article" date="2020" name="Nat. Food">
        <title>A phased Vanilla planifolia genome enables genetic improvement of flavour and production.</title>
        <authorList>
            <person name="Hasing T."/>
            <person name="Tang H."/>
            <person name="Brym M."/>
            <person name="Khazi F."/>
            <person name="Huang T."/>
            <person name="Chambers A.H."/>
        </authorList>
    </citation>
    <scope>NUCLEOTIDE SEQUENCE [LARGE SCALE GENOMIC DNA]</scope>
    <source>
        <tissue evidence="12">Leaf</tissue>
    </source>
</reference>
<dbReference type="InterPro" id="IPR027640">
    <property type="entry name" value="Kinesin-like_fam"/>
</dbReference>
<dbReference type="InterPro" id="IPR027417">
    <property type="entry name" value="P-loop_NTPase"/>
</dbReference>
<keyword evidence="2" id="KW-0493">Microtubule</keyword>
<keyword evidence="5 8" id="KW-0175">Coiled coil</keyword>
<evidence type="ECO:0000256" key="3">
    <source>
        <dbReference type="ARBA" id="ARBA00022741"/>
    </source>
</evidence>
<proteinExistence type="inferred from homology"/>
<dbReference type="SMART" id="SM00129">
    <property type="entry name" value="KISc"/>
    <property type="match status" value="1"/>
</dbReference>
<dbReference type="OrthoDB" id="40134at2759"/>
<feature type="domain" description="Calponin-homology (CH)" evidence="10">
    <location>
        <begin position="41"/>
        <end position="163"/>
    </location>
</feature>
<evidence type="ECO:0000313" key="12">
    <source>
        <dbReference type="EMBL" id="KAG0495405.1"/>
    </source>
</evidence>
<dbReference type="InterPro" id="IPR001715">
    <property type="entry name" value="CH_dom"/>
</dbReference>
<dbReference type="Proteomes" id="UP000636800">
    <property type="component" value="Chromosome 1"/>
</dbReference>
<evidence type="ECO:0000256" key="7">
    <source>
        <dbReference type="PROSITE-ProRule" id="PRU00283"/>
    </source>
</evidence>
<evidence type="ECO:0000259" key="11">
    <source>
        <dbReference type="PROSITE" id="PS50067"/>
    </source>
</evidence>
<keyword evidence="3 7" id="KW-0547">Nucleotide-binding</keyword>
<dbReference type="GO" id="GO:0005524">
    <property type="term" value="F:ATP binding"/>
    <property type="evidence" value="ECO:0007669"/>
    <property type="project" value="UniProtKB-UniRule"/>
</dbReference>
<dbReference type="FunFam" id="3.40.850.10:FF:000045">
    <property type="entry name" value="Kinesin-like protein KIN-14I isoform A"/>
    <property type="match status" value="1"/>
</dbReference>
<comment type="similarity">
    <text evidence="1">Belongs to the TRAFAC class myosin-kinesin ATPase superfamily. Kinesin family. KIN-14 subfamily.</text>
</comment>
<evidence type="ECO:0000256" key="6">
    <source>
        <dbReference type="ARBA" id="ARBA00023175"/>
    </source>
</evidence>
<dbReference type="EMBL" id="JADCNL010000001">
    <property type="protein sequence ID" value="KAG0495405.1"/>
    <property type="molecule type" value="Genomic_DNA"/>
</dbReference>
<feature type="domain" description="Kinesin motor" evidence="11">
    <location>
        <begin position="407"/>
        <end position="734"/>
    </location>
</feature>
<evidence type="ECO:0000256" key="2">
    <source>
        <dbReference type="ARBA" id="ARBA00022701"/>
    </source>
</evidence>
<dbReference type="GO" id="GO:0005874">
    <property type="term" value="C:microtubule"/>
    <property type="evidence" value="ECO:0007669"/>
    <property type="project" value="UniProtKB-KW"/>
</dbReference>
<dbReference type="GO" id="GO:0007018">
    <property type="term" value="P:microtubule-based movement"/>
    <property type="evidence" value="ECO:0007669"/>
    <property type="project" value="InterPro"/>
</dbReference>
<feature type="coiled-coil region" evidence="8">
    <location>
        <begin position="338"/>
        <end position="365"/>
    </location>
</feature>
<dbReference type="GO" id="GO:0003777">
    <property type="term" value="F:microtubule motor activity"/>
    <property type="evidence" value="ECO:0007669"/>
    <property type="project" value="InterPro"/>
</dbReference>
<feature type="region of interest" description="Disordered" evidence="9">
    <location>
        <begin position="969"/>
        <end position="1000"/>
    </location>
</feature>
<sequence>MASSERFFSISLKSVLEDVLKEHGRRPSDVDLASRKAEEAESRRYEAARWLRRTVGFACSNDLPEDPTEDEFRLGLRSGFILCTALNKVHPGAVPKVVLSSSDSLEIPDGAALSAYQYFENVRNFLVAVEEIGLPTFDASDFEQGGKSSRIINCILALKSYSEWKRFGRTGSWKFGANIKPFISGRSFVRKVLDPFSNSLARTSPNTIREGFSIEQNTFVESLEVTSPAMSTLVRAALSDKQLEEIPSLVESMLSKVVEEFERRIACQNELVNTSLKDAQDDYKTFSKLKVLVGGSSSTCEMKENAEEIKCTSKEENSQTKQNEEPSKEKLLKQSLLLDQQERYIQELRRCLQATKARMEVLQTKYSDEIQHLGKHICSLGNAASGYHTVLEENRMLYNQVQDLKGNIRVYCRVRPHFPGKLSSSTIECFDERTITIINPSKHGRDLEKTFTFNKVFGPSASQDAVFSDTQPLIRSVLDGYNVCIFAYGQTGSGKTYTMNGPKELNQQSMGVNYRALSDLFSLAEQRRGTFSYEISVQMIEIYNEQVRDLLTNDVPLTLITLDILNGSQNGVNVPQANLVGVSSTADVIEIMNTGQRNRAVGATALNDRSSRSHSCLIVHARGKDLISGTMLNGCMHLIDLAGSERVYKSEVAGERLREAQHINKSLSALGDVISALAQKNSHVPYRNSKLTQLLQDSLGGQAKTLMFVHISPEMNALSETISTLKFAERVSTVELGAARMNKDSAEIMELKEQIASLKAAASKRDTESDQRQTMMQSFGASKVKTRSPSPAFSSLQYKEDVSSYQNSSSQTQIVGDFSNQKSLKNSVSRQRKLSFDLQDLLMAEDPHHWSDSSPAENSQLGDDRELASANWVDKIMVDKHDDSLGEWDVDGRALPEFIYQRYASVHKEFNDQQFSRDGNHRHHFDPTDDSDDLDIATSDSSEPDALWHFNIPQSIIMGQPDESKIKKPQIKAVSSPDVRTPTRARIPSPSRKASAGATRTMLKLSSFGGMDGKRASSVGKSARWKVKKEVI</sequence>
<dbReference type="PRINTS" id="PR00380">
    <property type="entry name" value="KINESINHEAVY"/>
</dbReference>
<protein>
    <submittedName>
        <fullName evidence="12">Uncharacterized protein</fullName>
    </submittedName>
</protein>
<feature type="region of interest" description="Disordered" evidence="9">
    <location>
        <begin position="762"/>
        <end position="792"/>
    </location>
</feature>
<dbReference type="PROSITE" id="PS50067">
    <property type="entry name" value="KINESIN_MOTOR_2"/>
    <property type="match status" value="1"/>
</dbReference>
<dbReference type="PANTHER" id="PTHR47972">
    <property type="entry name" value="KINESIN-LIKE PROTEIN KLP-3"/>
    <property type="match status" value="1"/>
</dbReference>
<evidence type="ECO:0000313" key="13">
    <source>
        <dbReference type="Proteomes" id="UP000636800"/>
    </source>
</evidence>
<keyword evidence="4 7" id="KW-0067">ATP-binding</keyword>
<evidence type="ECO:0000256" key="8">
    <source>
        <dbReference type="SAM" id="Coils"/>
    </source>
</evidence>
<dbReference type="SUPFAM" id="SSF52540">
    <property type="entry name" value="P-loop containing nucleoside triphosphate hydrolases"/>
    <property type="match status" value="1"/>
</dbReference>
<dbReference type="InterPro" id="IPR001752">
    <property type="entry name" value="Kinesin_motor_dom"/>
</dbReference>
<dbReference type="Gene3D" id="1.10.418.10">
    <property type="entry name" value="Calponin-like domain"/>
    <property type="match status" value="1"/>
</dbReference>
<accession>A0A835RVS1</accession>
<name>A0A835RVS1_VANPL</name>
<dbReference type="AlphaFoldDB" id="A0A835RVS1"/>